<dbReference type="RefSeq" id="WP_346061846.1">
    <property type="nucleotide sequence ID" value="NZ_BAAADR010000004.1"/>
</dbReference>
<comment type="cofactor">
    <cofactor evidence="3">
        <name>Mg(2+)</name>
        <dbReference type="ChEBI" id="CHEBI:18420"/>
    </cofactor>
</comment>
<evidence type="ECO:0000256" key="6">
    <source>
        <dbReference type="ARBA" id="ARBA00022722"/>
    </source>
</evidence>
<feature type="domain" description="VRR-NUC" evidence="11">
    <location>
        <begin position="445"/>
        <end position="559"/>
    </location>
</feature>
<keyword evidence="9" id="KW-0460">Magnesium</keyword>
<comment type="caution">
    <text evidence="12">The sequence shown here is derived from an EMBL/GenBank/DDBJ whole genome shotgun (WGS) entry which is preliminary data.</text>
</comment>
<dbReference type="InterPro" id="IPR011856">
    <property type="entry name" value="tRNA_endonuc-like_dom_sf"/>
</dbReference>
<dbReference type="InterPro" id="IPR033315">
    <property type="entry name" value="Fan1-like"/>
</dbReference>
<comment type="catalytic activity">
    <reaction evidence="1">
        <text>Hydrolytically removes 5'-nucleotides successively from the 3'-hydroxy termini of 3'-hydroxy-terminated oligonucleotides.</text>
        <dbReference type="EC" id="3.1.4.1"/>
    </reaction>
</comment>
<evidence type="ECO:0000313" key="12">
    <source>
        <dbReference type="EMBL" id="MFC7088104.1"/>
    </source>
</evidence>
<protein>
    <recommendedName>
        <fullName evidence="5">phosphodiesterase I</fullName>
        <ecNumber evidence="5">3.1.4.1</ecNumber>
    </recommendedName>
</protein>
<evidence type="ECO:0000256" key="9">
    <source>
        <dbReference type="ARBA" id="ARBA00022842"/>
    </source>
</evidence>
<comment type="similarity">
    <text evidence="4">Belongs to the FAN1 family.</text>
</comment>
<dbReference type="InterPro" id="IPR040603">
    <property type="entry name" value="FAN1_SAP_bact"/>
</dbReference>
<dbReference type="InterPro" id="IPR049125">
    <property type="entry name" value="FAN1-like_WH"/>
</dbReference>
<evidence type="ECO:0000313" key="13">
    <source>
        <dbReference type="Proteomes" id="UP001596411"/>
    </source>
</evidence>
<evidence type="ECO:0000259" key="11">
    <source>
        <dbReference type="SMART" id="SM00990"/>
    </source>
</evidence>
<dbReference type="EC" id="3.1.4.1" evidence="5"/>
<comment type="cofactor">
    <cofactor evidence="2">
        <name>Mn(2+)</name>
        <dbReference type="ChEBI" id="CHEBI:29035"/>
    </cofactor>
</comment>
<keyword evidence="13" id="KW-1185">Reference proteome</keyword>
<evidence type="ECO:0000256" key="2">
    <source>
        <dbReference type="ARBA" id="ARBA00001936"/>
    </source>
</evidence>
<keyword evidence="7" id="KW-0479">Metal-binding</keyword>
<evidence type="ECO:0000256" key="3">
    <source>
        <dbReference type="ARBA" id="ARBA00001946"/>
    </source>
</evidence>
<name>A0ABW2EVN2_9GAMM</name>
<dbReference type="SMART" id="SM00990">
    <property type="entry name" value="VRR_NUC"/>
    <property type="match status" value="1"/>
</dbReference>
<evidence type="ECO:0000256" key="8">
    <source>
        <dbReference type="ARBA" id="ARBA00022801"/>
    </source>
</evidence>
<sequence length="560" mass="62577">MMPLPIASLSDPRYYLANFRAALDWVTARYDDLLGGEERHFLARFAALPEAAQALLVRLVMRRGEHFRTSRLDYAEIGDTDTALAPLIAAGLVEADPALDIEELCRQLRLAELRQAFAEGLAEAGLSRATKGELTTRLPELMPAPRRYSAWWPEAPDRLVRLTAMPTCERLRLMFFGNLRQDWSEFVLTELGHQRFETVPFGAESRAFRHRAELDAYLALHDLGERLAAGEAVSDLVEALSESLSEPPQNPWLAARRCRLALRLGREAERQGDTALALGLYAQGGEDEALVRRLRLLERLGEHRVALDLARPFLDTPASQAQRQALARLVPRLEKRLGLAVTPSPAEPAPERLTLTLPLPLPLTQAAGGGVERAVAEHLATPEAPVRYVENGLITGLFGLLCWEAIYAPLPGAFFHPFQSGPADLYRPDFVSRRRARFDACLARLDSGDYREAIRATWAAKRGLASPFVAWELLDQELLELALASLPPAHLRACFERLLADLKANRAGLPDLIQCFPERGDYRLIEVKGPGDRLQDNQRRWLAFFHDQGIPAAVCQVRWQ</sequence>
<dbReference type="Pfam" id="PF18081">
    <property type="entry name" value="FANC_SAP"/>
    <property type="match status" value="1"/>
</dbReference>
<evidence type="ECO:0000256" key="5">
    <source>
        <dbReference type="ARBA" id="ARBA00012029"/>
    </source>
</evidence>
<dbReference type="Gene3D" id="3.40.1350.10">
    <property type="match status" value="1"/>
</dbReference>
<accession>A0ABW2EVN2</accession>
<dbReference type="InterPro" id="IPR014883">
    <property type="entry name" value="VRR_NUC"/>
</dbReference>
<dbReference type="PANTHER" id="PTHR15749">
    <property type="entry name" value="FANCONI-ASSOCIATED NUCLEASE 1"/>
    <property type="match status" value="1"/>
</dbReference>
<dbReference type="EMBL" id="JBHSZP010000002">
    <property type="protein sequence ID" value="MFC7088104.1"/>
    <property type="molecule type" value="Genomic_DNA"/>
</dbReference>
<dbReference type="PANTHER" id="PTHR15749:SF4">
    <property type="entry name" value="FANCONI-ASSOCIATED NUCLEASE 1"/>
    <property type="match status" value="1"/>
</dbReference>
<keyword evidence="10" id="KW-0464">Manganese</keyword>
<evidence type="ECO:0000256" key="7">
    <source>
        <dbReference type="ARBA" id="ARBA00022723"/>
    </source>
</evidence>
<evidence type="ECO:0000256" key="4">
    <source>
        <dbReference type="ARBA" id="ARBA00005533"/>
    </source>
</evidence>
<keyword evidence="8" id="KW-0378">Hydrolase</keyword>
<evidence type="ECO:0000256" key="10">
    <source>
        <dbReference type="ARBA" id="ARBA00023211"/>
    </source>
</evidence>
<evidence type="ECO:0000256" key="1">
    <source>
        <dbReference type="ARBA" id="ARBA00000983"/>
    </source>
</evidence>
<dbReference type="Proteomes" id="UP001596411">
    <property type="component" value="Unassembled WGS sequence"/>
</dbReference>
<dbReference type="Pfam" id="PF08774">
    <property type="entry name" value="VRR_NUC"/>
    <property type="match status" value="1"/>
</dbReference>
<proteinExistence type="inferred from homology"/>
<reference evidence="13" key="1">
    <citation type="journal article" date="2019" name="Int. J. Syst. Evol. Microbiol.">
        <title>The Global Catalogue of Microorganisms (GCM) 10K type strain sequencing project: providing services to taxonomists for standard genome sequencing and annotation.</title>
        <authorList>
            <consortium name="The Broad Institute Genomics Platform"/>
            <consortium name="The Broad Institute Genome Sequencing Center for Infectious Disease"/>
            <person name="Wu L."/>
            <person name="Ma J."/>
        </authorList>
    </citation>
    <scope>NUCLEOTIDE SEQUENCE [LARGE SCALE GENOMIC DNA]</scope>
    <source>
        <strain evidence="13">CGMCC 1.13666</strain>
    </source>
</reference>
<gene>
    <name evidence="12" type="ORF">ACFQH5_00880</name>
</gene>
<keyword evidence="6" id="KW-0540">Nuclease</keyword>
<dbReference type="Pfam" id="PF21315">
    <property type="entry name" value="FAN1_HTH"/>
    <property type="match status" value="1"/>
</dbReference>
<organism evidence="12 13">
    <name type="scientific">Halomonas salifodinae</name>
    <dbReference type="NCBI Taxonomy" id="438745"/>
    <lineage>
        <taxon>Bacteria</taxon>
        <taxon>Pseudomonadati</taxon>
        <taxon>Pseudomonadota</taxon>
        <taxon>Gammaproteobacteria</taxon>
        <taxon>Oceanospirillales</taxon>
        <taxon>Halomonadaceae</taxon>
        <taxon>Halomonas</taxon>
    </lineage>
</organism>